<dbReference type="Proteomes" id="UP000827549">
    <property type="component" value="Chromosome 5"/>
</dbReference>
<feature type="region of interest" description="Disordered" evidence="1">
    <location>
        <begin position="94"/>
        <end position="113"/>
    </location>
</feature>
<name>A0AAF0YCW9_9TREE</name>
<keyword evidence="3" id="KW-1185">Reference proteome</keyword>
<evidence type="ECO:0000313" key="2">
    <source>
        <dbReference type="EMBL" id="WOO84127.1"/>
    </source>
</evidence>
<dbReference type="GeneID" id="87810820"/>
<sequence length="113" mass="12072">MALLESERARVEPEYTRAVLSAYAGSKLARGRPAAKVNAKLLTLERQYPAYAPDFAAVRLALDLPLCMILGPATPGYSAEWPYHYAHRGRVVPPPAYDEGGGGGDGAPPGYAE</sequence>
<evidence type="ECO:0000256" key="1">
    <source>
        <dbReference type="SAM" id="MobiDB-lite"/>
    </source>
</evidence>
<protein>
    <submittedName>
        <fullName evidence="2">Uncharacterized protein</fullName>
    </submittedName>
</protein>
<accession>A0AAF0YCW9</accession>
<gene>
    <name evidence="2" type="ORF">LOC62_05G007648</name>
</gene>
<dbReference type="EMBL" id="CP086718">
    <property type="protein sequence ID" value="WOO84127.1"/>
    <property type="molecule type" value="Genomic_DNA"/>
</dbReference>
<proteinExistence type="predicted"/>
<evidence type="ECO:0000313" key="3">
    <source>
        <dbReference type="Proteomes" id="UP000827549"/>
    </source>
</evidence>
<organism evidence="2 3">
    <name type="scientific">Vanrija pseudolonga</name>
    <dbReference type="NCBI Taxonomy" id="143232"/>
    <lineage>
        <taxon>Eukaryota</taxon>
        <taxon>Fungi</taxon>
        <taxon>Dikarya</taxon>
        <taxon>Basidiomycota</taxon>
        <taxon>Agaricomycotina</taxon>
        <taxon>Tremellomycetes</taxon>
        <taxon>Trichosporonales</taxon>
        <taxon>Trichosporonaceae</taxon>
        <taxon>Vanrija</taxon>
    </lineage>
</organism>
<reference evidence="2" key="1">
    <citation type="submission" date="2023-10" db="EMBL/GenBank/DDBJ databases">
        <authorList>
            <person name="Noh H."/>
        </authorList>
    </citation>
    <scope>NUCLEOTIDE SEQUENCE</scope>
    <source>
        <strain evidence="2">DUCC4014</strain>
    </source>
</reference>
<dbReference type="AlphaFoldDB" id="A0AAF0YCW9"/>
<dbReference type="RefSeq" id="XP_062630153.1">
    <property type="nucleotide sequence ID" value="XM_062774169.1"/>
</dbReference>